<gene>
    <name evidence="1" type="ORF">FH603_1745</name>
</gene>
<evidence type="ECO:0000313" key="1">
    <source>
        <dbReference type="EMBL" id="MBC3791246.1"/>
    </source>
</evidence>
<accession>A0ABR6W5H9</accession>
<reference evidence="1 2" key="1">
    <citation type="submission" date="2019-06" db="EMBL/GenBank/DDBJ databases">
        <title>Spirosoma utsteinense sp. nov. isolated from Antarctic ice-free soils.</title>
        <authorList>
            <person name="Tahon G."/>
        </authorList>
    </citation>
    <scope>NUCLEOTIDE SEQUENCE [LARGE SCALE GENOMIC DNA]</scope>
    <source>
        <strain evidence="1 2">LMG 31447</strain>
    </source>
</reference>
<dbReference type="EMBL" id="VFIA01000008">
    <property type="protein sequence ID" value="MBC3791246.1"/>
    <property type="molecule type" value="Genomic_DNA"/>
</dbReference>
<proteinExistence type="predicted"/>
<comment type="caution">
    <text evidence="1">The sequence shown here is derived from an EMBL/GenBank/DDBJ whole genome shotgun (WGS) entry which is preliminary data.</text>
</comment>
<evidence type="ECO:0000313" key="2">
    <source>
        <dbReference type="Proteomes" id="UP000700732"/>
    </source>
</evidence>
<protein>
    <recommendedName>
        <fullName evidence="3">Bacteriocin</fullName>
    </recommendedName>
</protein>
<name>A0ABR6W5H9_9BACT</name>
<evidence type="ECO:0008006" key="3">
    <source>
        <dbReference type="Google" id="ProtNLM"/>
    </source>
</evidence>
<sequence length="44" mass="5010">MIIDDKLQELTSCEKEQITGGSDIIDWVIDAAEKLLRDFMKPTV</sequence>
<organism evidence="1 2">
    <name type="scientific">Spirosoma utsteinense</name>
    <dbReference type="NCBI Taxonomy" id="2585773"/>
    <lineage>
        <taxon>Bacteria</taxon>
        <taxon>Pseudomonadati</taxon>
        <taxon>Bacteroidota</taxon>
        <taxon>Cytophagia</taxon>
        <taxon>Cytophagales</taxon>
        <taxon>Cytophagaceae</taxon>
        <taxon>Spirosoma</taxon>
    </lineage>
</organism>
<dbReference type="Proteomes" id="UP000700732">
    <property type="component" value="Unassembled WGS sequence"/>
</dbReference>
<dbReference type="RefSeq" id="WP_262891303.1">
    <property type="nucleotide sequence ID" value="NZ_VFIA01000008.1"/>
</dbReference>
<keyword evidence="2" id="KW-1185">Reference proteome</keyword>